<evidence type="ECO:0000313" key="1">
    <source>
        <dbReference type="EMBL" id="KAJ7516845.1"/>
    </source>
</evidence>
<keyword evidence="2" id="KW-1185">Reference proteome</keyword>
<evidence type="ECO:0000313" key="2">
    <source>
        <dbReference type="Proteomes" id="UP001162992"/>
    </source>
</evidence>
<dbReference type="Proteomes" id="UP001162992">
    <property type="component" value="Chromosome 21"/>
</dbReference>
<protein>
    <submittedName>
        <fullName evidence="1">Uncharacterized protein</fullName>
    </submittedName>
</protein>
<dbReference type="EMBL" id="CM055112">
    <property type="protein sequence ID" value="KAJ7516845.1"/>
    <property type="molecule type" value="Genomic_DNA"/>
</dbReference>
<accession>A0ACC2AHC4</accession>
<gene>
    <name evidence="1" type="ORF">O6H91_21G001100</name>
</gene>
<name>A0ACC2AHC4_DIPCM</name>
<comment type="caution">
    <text evidence="1">The sequence shown here is derived from an EMBL/GenBank/DDBJ whole genome shotgun (WGS) entry which is preliminary data.</text>
</comment>
<reference evidence="2" key="1">
    <citation type="journal article" date="2024" name="Proc. Natl. Acad. Sci. U.S.A.">
        <title>Extraordinary preservation of gene collinearity over three hundred million years revealed in homosporous lycophytes.</title>
        <authorList>
            <person name="Li C."/>
            <person name="Wickell D."/>
            <person name="Kuo L.Y."/>
            <person name="Chen X."/>
            <person name="Nie B."/>
            <person name="Liao X."/>
            <person name="Peng D."/>
            <person name="Ji J."/>
            <person name="Jenkins J."/>
            <person name="Williams M."/>
            <person name="Shu S."/>
            <person name="Plott C."/>
            <person name="Barry K."/>
            <person name="Rajasekar S."/>
            <person name="Grimwood J."/>
            <person name="Han X."/>
            <person name="Sun S."/>
            <person name="Hou Z."/>
            <person name="He W."/>
            <person name="Dai G."/>
            <person name="Sun C."/>
            <person name="Schmutz J."/>
            <person name="Leebens-Mack J.H."/>
            <person name="Li F.W."/>
            <person name="Wang L."/>
        </authorList>
    </citation>
    <scope>NUCLEOTIDE SEQUENCE [LARGE SCALE GENOMIC DNA]</scope>
    <source>
        <strain evidence="2">cv. PW_Plant_1</strain>
    </source>
</reference>
<sequence length="237" mass="26695">MNIKRSREGFWPDMVKHNSKRQYVEKSISKLDDGDNASQIHVLAVDDSFVERRVIEKLLKTSSFKVTTVESASKALEVLGVVDGKLPSIQNEAFEINLIITDYCMPGMTGFDLLKKVKQVAALKKIPVVVMSSENVPNRIKMCLAEGAEEFIIKPVQLEDVKRLEDHVRYRRTFNTDAKRKSTASVPSATNKDIERMASASRHNKRKISAEEIQAEASSNREKQSIQTSSHTGYVII</sequence>
<organism evidence="1 2">
    <name type="scientific">Diphasiastrum complanatum</name>
    <name type="common">Issler's clubmoss</name>
    <name type="synonym">Lycopodium complanatum</name>
    <dbReference type="NCBI Taxonomy" id="34168"/>
    <lineage>
        <taxon>Eukaryota</taxon>
        <taxon>Viridiplantae</taxon>
        <taxon>Streptophyta</taxon>
        <taxon>Embryophyta</taxon>
        <taxon>Tracheophyta</taxon>
        <taxon>Lycopodiopsida</taxon>
        <taxon>Lycopodiales</taxon>
        <taxon>Lycopodiaceae</taxon>
        <taxon>Lycopodioideae</taxon>
        <taxon>Diphasiastrum</taxon>
    </lineage>
</organism>
<proteinExistence type="predicted"/>